<gene>
    <name evidence="7" type="primary">focA_1</name>
    <name evidence="7" type="ORF">R28058_27361</name>
</gene>
<name>A0A0C7RAH4_PARSO</name>
<dbReference type="Proteomes" id="UP000049127">
    <property type="component" value="Unassembled WGS sequence"/>
</dbReference>
<evidence type="ECO:0000313" key="8">
    <source>
        <dbReference type="Proteomes" id="UP000049127"/>
    </source>
</evidence>
<evidence type="ECO:0000256" key="1">
    <source>
        <dbReference type="ARBA" id="ARBA00004141"/>
    </source>
</evidence>
<dbReference type="GO" id="GO:0005886">
    <property type="term" value="C:plasma membrane"/>
    <property type="evidence" value="ECO:0007669"/>
    <property type="project" value="TreeGrafter"/>
</dbReference>
<dbReference type="OrthoDB" id="9786493at2"/>
<reference evidence="7 8" key="1">
    <citation type="submission" date="2015-01" db="EMBL/GenBank/DDBJ databases">
        <authorList>
            <person name="Aslett A.Martin."/>
            <person name="De Silva Nishadi"/>
        </authorList>
    </citation>
    <scope>NUCLEOTIDE SEQUENCE [LARGE SCALE GENOMIC DNA]</scope>
    <source>
        <strain evidence="7 8">R28058</strain>
    </source>
</reference>
<sequence length="253" mass="27463">MEKNFLTPGEIIKATIDTGIKKSNLPFKNCMLLGILAGLFIGLGGLGNILISQTLTNPGISKFAGACIFPIGLMLVVVCGAELFTGNNLMMLSILEKKITYKSLFKNWSVVYVGNFIGSILLVLAIFFSNTLSQSAIEKVVNIAQSKVELTFIEALIKGILCNIMVVLAVLFATAGKDIVSKVFACWFPIMLFVLCGFEHSIANMFFIPMGMILGAKITIAQLLFNLIVVTFGNIIGGAIIIPYIYHSCYVKK</sequence>
<evidence type="ECO:0000256" key="5">
    <source>
        <dbReference type="ARBA" id="ARBA00049660"/>
    </source>
</evidence>
<feature type="transmembrane region" description="Helical" evidence="6">
    <location>
        <begin position="184"/>
        <end position="203"/>
    </location>
</feature>
<dbReference type="InterPro" id="IPR023271">
    <property type="entry name" value="Aquaporin-like"/>
</dbReference>
<keyword evidence="4 6" id="KW-0472">Membrane</keyword>
<dbReference type="Gene3D" id="1.20.1080.10">
    <property type="entry name" value="Glycerol uptake facilitator protein"/>
    <property type="match status" value="1"/>
</dbReference>
<keyword evidence="3 6" id="KW-1133">Transmembrane helix</keyword>
<evidence type="ECO:0000256" key="3">
    <source>
        <dbReference type="ARBA" id="ARBA00022989"/>
    </source>
</evidence>
<dbReference type="PANTHER" id="PTHR30520">
    <property type="entry name" value="FORMATE TRANSPORTER-RELATED"/>
    <property type="match status" value="1"/>
</dbReference>
<comment type="similarity">
    <text evidence="5">Belongs to the FNT transporter (TC 1.A.16) family.</text>
</comment>
<feature type="transmembrane region" description="Helical" evidence="6">
    <location>
        <begin position="150"/>
        <end position="172"/>
    </location>
</feature>
<evidence type="ECO:0000313" key="7">
    <source>
        <dbReference type="EMBL" id="CEQ05019.1"/>
    </source>
</evidence>
<dbReference type="PROSITE" id="PS01005">
    <property type="entry name" value="FORMATE_NITRITE_TP_1"/>
    <property type="match status" value="1"/>
</dbReference>
<evidence type="ECO:0000256" key="6">
    <source>
        <dbReference type="SAM" id="Phobius"/>
    </source>
</evidence>
<evidence type="ECO:0000256" key="2">
    <source>
        <dbReference type="ARBA" id="ARBA00022692"/>
    </source>
</evidence>
<dbReference type="EMBL" id="CEKZ01000022">
    <property type="protein sequence ID" value="CEQ05019.1"/>
    <property type="molecule type" value="Genomic_DNA"/>
</dbReference>
<organism evidence="7 8">
    <name type="scientific">Paraclostridium sordellii</name>
    <name type="common">Clostridium sordellii</name>
    <dbReference type="NCBI Taxonomy" id="1505"/>
    <lineage>
        <taxon>Bacteria</taxon>
        <taxon>Bacillati</taxon>
        <taxon>Bacillota</taxon>
        <taxon>Clostridia</taxon>
        <taxon>Peptostreptococcales</taxon>
        <taxon>Peptostreptococcaceae</taxon>
        <taxon>Paraclostridium</taxon>
    </lineage>
</organism>
<feature type="transmembrane region" description="Helical" evidence="6">
    <location>
        <begin position="63"/>
        <end position="84"/>
    </location>
</feature>
<dbReference type="InterPro" id="IPR024002">
    <property type="entry name" value="For/NO2_transpt_CS"/>
</dbReference>
<feature type="transmembrane region" description="Helical" evidence="6">
    <location>
        <begin position="30"/>
        <end position="51"/>
    </location>
</feature>
<dbReference type="InterPro" id="IPR000292">
    <property type="entry name" value="For/NO2_transpt"/>
</dbReference>
<keyword evidence="2 6" id="KW-0812">Transmembrane</keyword>
<feature type="transmembrane region" description="Helical" evidence="6">
    <location>
        <begin position="105"/>
        <end position="130"/>
    </location>
</feature>
<dbReference type="GO" id="GO:0015499">
    <property type="term" value="F:formate transmembrane transporter activity"/>
    <property type="evidence" value="ECO:0007669"/>
    <property type="project" value="TreeGrafter"/>
</dbReference>
<dbReference type="AlphaFoldDB" id="A0A0C7RAH4"/>
<comment type="subcellular location">
    <subcellularLocation>
        <location evidence="1">Membrane</location>
        <topology evidence="1">Multi-pass membrane protein</topology>
    </subcellularLocation>
</comment>
<feature type="transmembrane region" description="Helical" evidence="6">
    <location>
        <begin position="223"/>
        <end position="246"/>
    </location>
</feature>
<accession>A0A0C7RAH4</accession>
<evidence type="ECO:0000256" key="4">
    <source>
        <dbReference type="ARBA" id="ARBA00023136"/>
    </source>
</evidence>
<dbReference type="PANTHER" id="PTHR30520:SF6">
    <property type="entry name" value="FORMATE_NITRATE FAMILY TRANSPORTER (EUROFUNG)"/>
    <property type="match status" value="1"/>
</dbReference>
<proteinExistence type="inferred from homology"/>
<dbReference type="RefSeq" id="WP_055343007.1">
    <property type="nucleotide sequence ID" value="NZ_CEKZ01000022.1"/>
</dbReference>
<dbReference type="Pfam" id="PF01226">
    <property type="entry name" value="Form_Nir_trans"/>
    <property type="match status" value="1"/>
</dbReference>
<protein>
    <submittedName>
        <fullName evidence="7">Formate/nitrite transporter</fullName>
    </submittedName>
</protein>